<feature type="compositionally biased region" description="Polar residues" evidence="1">
    <location>
        <begin position="649"/>
        <end position="661"/>
    </location>
</feature>
<protein>
    <recommendedName>
        <fullName evidence="2">FH2 domain-containing protein</fullName>
    </recommendedName>
</protein>
<feature type="compositionally biased region" description="Polar residues" evidence="1">
    <location>
        <begin position="360"/>
        <end position="390"/>
    </location>
</feature>
<evidence type="ECO:0000256" key="1">
    <source>
        <dbReference type="SAM" id="MobiDB-lite"/>
    </source>
</evidence>
<dbReference type="SMART" id="SM00498">
    <property type="entry name" value="FH2"/>
    <property type="match status" value="1"/>
</dbReference>
<evidence type="ECO:0000313" key="3">
    <source>
        <dbReference type="EMBL" id="CAD9818588.1"/>
    </source>
</evidence>
<feature type="compositionally biased region" description="Low complexity" evidence="1">
    <location>
        <begin position="571"/>
        <end position="585"/>
    </location>
</feature>
<dbReference type="InterPro" id="IPR051425">
    <property type="entry name" value="Formin_Homology"/>
</dbReference>
<reference evidence="3" key="1">
    <citation type="submission" date="2021-01" db="EMBL/GenBank/DDBJ databases">
        <authorList>
            <person name="Corre E."/>
            <person name="Pelletier E."/>
            <person name="Niang G."/>
            <person name="Scheremetjew M."/>
            <person name="Finn R."/>
            <person name="Kale V."/>
            <person name="Holt S."/>
            <person name="Cochrane G."/>
            <person name="Meng A."/>
            <person name="Brown T."/>
            <person name="Cohen L."/>
        </authorList>
    </citation>
    <scope>NUCLEOTIDE SEQUENCE</scope>
    <source>
        <strain evidence="3">CCMP2084</strain>
    </source>
</reference>
<accession>A0A7S2XPA2</accession>
<dbReference type="AlphaFoldDB" id="A0A7S2XPA2"/>
<dbReference type="PANTHER" id="PTHR45725:SF1">
    <property type="entry name" value="DISHEVELLED ASSOCIATED ACTIVATOR OF MORPHOGENESIS, ISOFORM D"/>
    <property type="match status" value="1"/>
</dbReference>
<feature type="domain" description="FH2" evidence="2">
    <location>
        <begin position="1"/>
        <end position="334"/>
    </location>
</feature>
<organism evidence="3">
    <name type="scientific">Attheya septentrionalis</name>
    <dbReference type="NCBI Taxonomy" id="420275"/>
    <lineage>
        <taxon>Eukaryota</taxon>
        <taxon>Sar</taxon>
        <taxon>Stramenopiles</taxon>
        <taxon>Ochrophyta</taxon>
        <taxon>Bacillariophyta</taxon>
        <taxon>Coscinodiscophyceae</taxon>
        <taxon>Chaetocerotophycidae</taxon>
        <taxon>Chaetocerotales</taxon>
        <taxon>Attheyaceae</taxon>
        <taxon>Attheya</taxon>
    </lineage>
</organism>
<evidence type="ECO:0000259" key="2">
    <source>
        <dbReference type="PROSITE" id="PS51444"/>
    </source>
</evidence>
<dbReference type="InterPro" id="IPR015425">
    <property type="entry name" value="FH2_Formin"/>
</dbReference>
<dbReference type="PANTHER" id="PTHR45725">
    <property type="entry name" value="FORMIN HOMOLOGY 2 FAMILY MEMBER"/>
    <property type="match status" value="1"/>
</dbReference>
<dbReference type="EMBL" id="HBHQ01015592">
    <property type="protein sequence ID" value="CAD9818588.1"/>
    <property type="molecule type" value="Transcribed_RNA"/>
</dbReference>
<gene>
    <name evidence="3" type="ORF">ASEP1449_LOCUS10420</name>
</gene>
<proteinExistence type="predicted"/>
<feature type="compositionally biased region" description="Low complexity" evidence="1">
    <location>
        <begin position="618"/>
        <end position="630"/>
    </location>
</feature>
<feature type="compositionally biased region" description="Polar residues" evidence="1">
    <location>
        <begin position="500"/>
        <end position="527"/>
    </location>
</feature>
<feature type="compositionally biased region" description="Polar residues" evidence="1">
    <location>
        <begin position="471"/>
        <end position="485"/>
    </location>
</feature>
<dbReference type="PROSITE" id="PS51444">
    <property type="entry name" value="FH2"/>
    <property type="match status" value="1"/>
</dbReference>
<sequence length="674" mass="75114">MAQAVDTIDGTAMTTEQVQGIVEYIPTQAEQKDLKAYMSAPGLDVASKFEALCECEKFMVAMMTVKHSKNKIRALLFKLQFESCMKDLMSDTTTVEKSCDELSNSIRLRKLLGIVLNVGNRLNTAGPSEKGKAGAFTLDSLLKLNQAKAFDKKTTFLHYVVLVVQRNNELLVRFKDDLPTVMKAEKVYWDQCLNDLEEVENQLENIRKISLHQANEFSKGGKRNVGDDDDSLSDISISLEDEVRALRSSAVGIFTLDAIKKVSALREKVETTQTKFAKVLEYFGEEEKMNVMQPHELFQIIATFCKNFDTAREEVAANTKLKLREERKRQARNGNTKVQGTRIYPSDNAVETMKSRSQDSELNPSRSFQSCASIDSTKGRVISTQPNRSFARNGLEGNGSNGYSNPAARQDHPSTPDPVWKAKSANTRFSQSSGHHEAQPPPSYRSKLPDPEPSVSSRQYERQSHVPPQPSYSQPKMNTKNSWQTHNRDTPGSPDPEPTKVSSYQPSPTQHVPQYSQPSHSRQSNEPRVNCYPVQQKQQQQPTESLSHSRRKKEISIQTSQAKEEPEPAHSQSTAQKSSSTSGISPDEKLRQKARMRRRMGQGTLSPTSGPASPPVPSSSSPSLTKTMTPGSVTSQARARQRRRDRLTQIKSSAPQTSPRASSPVVDWPVQAGN</sequence>
<dbReference type="Pfam" id="PF02181">
    <property type="entry name" value="FH2"/>
    <property type="match status" value="1"/>
</dbReference>
<name>A0A7S2XPA2_9STRA</name>
<feature type="region of interest" description="Disordered" evidence="1">
    <location>
        <begin position="326"/>
        <end position="674"/>
    </location>
</feature>
<dbReference type="SUPFAM" id="SSF101447">
    <property type="entry name" value="Formin homology 2 domain (FH2 domain)"/>
    <property type="match status" value="1"/>
</dbReference>
<feature type="compositionally biased region" description="Polar residues" evidence="1">
    <location>
        <begin position="424"/>
        <end position="433"/>
    </location>
</feature>
<dbReference type="InterPro" id="IPR042201">
    <property type="entry name" value="FH2_Formin_sf"/>
</dbReference>
<dbReference type="Gene3D" id="1.20.58.2220">
    <property type="entry name" value="Formin, FH2 domain"/>
    <property type="match status" value="1"/>
</dbReference>